<dbReference type="GeneID" id="108666431"/>
<keyword evidence="5" id="KW-0808">Transferase</keyword>
<dbReference type="PANTHER" id="PTHR11740">
    <property type="entry name" value="CASEIN KINASE II SUBUNIT BETA"/>
    <property type="match status" value="1"/>
</dbReference>
<evidence type="ECO:0000313" key="5">
    <source>
        <dbReference type="RefSeq" id="XP_018008796.1"/>
    </source>
</evidence>
<gene>
    <name evidence="5" type="primary">LOC108666431</name>
</gene>
<dbReference type="KEGG" id="hazt:108666431"/>
<dbReference type="GO" id="GO:0016301">
    <property type="term" value="F:kinase activity"/>
    <property type="evidence" value="ECO:0007669"/>
    <property type="project" value="UniProtKB-KW"/>
</dbReference>
<evidence type="ECO:0000256" key="1">
    <source>
        <dbReference type="ARBA" id="ARBA00006941"/>
    </source>
</evidence>
<dbReference type="InterPro" id="IPR016149">
    <property type="entry name" value="Casein_kin_II_reg-sub_N"/>
</dbReference>
<dbReference type="FunFam" id="1.10.1820.10:FF:000005">
    <property type="entry name" value="Casein kinase II subunit beta"/>
    <property type="match status" value="1"/>
</dbReference>
<keyword evidence="5" id="KW-0418">Kinase</keyword>
<comment type="similarity">
    <text evidence="1 3">Belongs to the casein kinase 2 subunit beta family.</text>
</comment>
<dbReference type="Gene3D" id="1.10.1820.10">
    <property type="entry name" value="protein kinase ck2 holoenzyme, chain C, domain 1"/>
    <property type="match status" value="1"/>
</dbReference>
<protein>
    <recommendedName>
        <fullName evidence="3">Casein kinase II subunit beta</fullName>
        <shortName evidence="3">CK II beta</shortName>
    </recommendedName>
</protein>
<dbReference type="Proteomes" id="UP000694843">
    <property type="component" value="Unplaced"/>
</dbReference>
<dbReference type="RefSeq" id="XP_018008796.1">
    <property type="nucleotide sequence ID" value="XM_018153307.2"/>
</dbReference>
<evidence type="ECO:0000256" key="2">
    <source>
        <dbReference type="ARBA" id="ARBA00058642"/>
    </source>
</evidence>
<proteinExistence type="inferred from homology"/>
<evidence type="ECO:0000313" key="4">
    <source>
        <dbReference type="Proteomes" id="UP000694843"/>
    </source>
</evidence>
<keyword evidence="4" id="KW-1185">Reference proteome</keyword>
<dbReference type="InterPro" id="IPR035991">
    <property type="entry name" value="Casein_kinase_II_beta-like"/>
</dbReference>
<accession>A0A8B7N4M3</accession>
<dbReference type="PRINTS" id="PR00472">
    <property type="entry name" value="CASNKINASEII"/>
</dbReference>
<comment type="function">
    <text evidence="2">Participates in Wnt signaling. Plays a complex role in regulating the basal catalytic activity of the alpha subunit.</text>
</comment>
<name>A0A8B7N4M3_HYAAZ</name>
<dbReference type="FunFam" id="2.20.25.20:FF:000002">
    <property type="entry name" value="Casein kinase II subunit beta"/>
    <property type="match status" value="1"/>
</dbReference>
<dbReference type="OrthoDB" id="3971593at2759"/>
<reference evidence="5" key="1">
    <citation type="submission" date="2025-08" db="UniProtKB">
        <authorList>
            <consortium name="RefSeq"/>
        </authorList>
    </citation>
    <scope>IDENTIFICATION</scope>
    <source>
        <tissue evidence="5">Whole organism</tissue>
    </source>
</reference>
<dbReference type="GO" id="GO:0019887">
    <property type="term" value="F:protein kinase regulator activity"/>
    <property type="evidence" value="ECO:0007669"/>
    <property type="project" value="InterPro"/>
</dbReference>
<dbReference type="PANTHER" id="PTHR11740:SF0">
    <property type="entry name" value="CASEIN KINASE II SUBUNIT BETA"/>
    <property type="match status" value="1"/>
</dbReference>
<evidence type="ECO:0000256" key="3">
    <source>
        <dbReference type="RuleBase" id="RU361268"/>
    </source>
</evidence>
<organism evidence="4 5">
    <name type="scientific">Hyalella azteca</name>
    <name type="common">Amphipod</name>
    <dbReference type="NCBI Taxonomy" id="294128"/>
    <lineage>
        <taxon>Eukaryota</taxon>
        <taxon>Metazoa</taxon>
        <taxon>Ecdysozoa</taxon>
        <taxon>Arthropoda</taxon>
        <taxon>Crustacea</taxon>
        <taxon>Multicrustacea</taxon>
        <taxon>Malacostraca</taxon>
        <taxon>Eumalacostraca</taxon>
        <taxon>Peracarida</taxon>
        <taxon>Amphipoda</taxon>
        <taxon>Senticaudata</taxon>
        <taxon>Talitrida</taxon>
        <taxon>Talitroidea</taxon>
        <taxon>Hyalellidae</taxon>
        <taxon>Hyalella</taxon>
    </lineage>
</organism>
<dbReference type="Pfam" id="PF01214">
    <property type="entry name" value="CK_II_beta"/>
    <property type="match status" value="1"/>
</dbReference>
<comment type="subunit">
    <text evidence="3">Tetramer of two alpha and two beta subunits.</text>
</comment>
<dbReference type="SMART" id="SM01085">
    <property type="entry name" value="CK_II_beta"/>
    <property type="match status" value="1"/>
</dbReference>
<dbReference type="GO" id="GO:0005956">
    <property type="term" value="C:protein kinase CK2 complex"/>
    <property type="evidence" value="ECO:0007669"/>
    <property type="project" value="UniProtKB-UniRule"/>
</dbReference>
<dbReference type="SUPFAM" id="SSF57798">
    <property type="entry name" value="Casein kinase II beta subunit"/>
    <property type="match status" value="1"/>
</dbReference>
<dbReference type="AlphaFoldDB" id="A0A8B7N4M3"/>
<dbReference type="GO" id="GO:0005737">
    <property type="term" value="C:cytoplasm"/>
    <property type="evidence" value="ECO:0007669"/>
    <property type="project" value="TreeGrafter"/>
</dbReference>
<dbReference type="PROSITE" id="PS01101">
    <property type="entry name" value="CK2_BETA"/>
    <property type="match status" value="1"/>
</dbReference>
<dbReference type="Gene3D" id="2.20.25.20">
    <property type="match status" value="1"/>
</dbReference>
<sequence>MSSSEGVSWISWFCGARGNEFFCEVDEEYIQDKFNLTGLSEIIGCHYRKALEIILDMEPDDTEGSEDKQQGAMIEKAAVMLYGLIHARYILASKGILEMSVKFNKADFGTCPRVFCDGQHVLPIGLLDVPGEAMVKLYCPKCCDVYTPKSTRHHHIDGSYFGTSFPHMFFMVFPEHRPKPPEKQFVATLYGFKIHPSAYNRQLAAAAALPNNRTSNCRPSISTNSNIA</sequence>
<dbReference type="InterPro" id="IPR000704">
    <property type="entry name" value="Casein_kinase_II_reg-sub"/>
</dbReference>